<dbReference type="KEGG" id="ccb:Clocel_0661"/>
<feature type="transmembrane region" description="Helical" evidence="1">
    <location>
        <begin position="21"/>
        <end position="42"/>
    </location>
</feature>
<reference evidence="2 3" key="1">
    <citation type="submission" date="2010-08" db="EMBL/GenBank/DDBJ databases">
        <title>Complete sequence of Clostridium cellulovorans 743B.</title>
        <authorList>
            <consortium name="US DOE Joint Genome Institute"/>
            <person name="Lucas S."/>
            <person name="Copeland A."/>
            <person name="Lapidus A."/>
            <person name="Cheng J.-F."/>
            <person name="Bruce D."/>
            <person name="Goodwin L."/>
            <person name="Pitluck S."/>
            <person name="Chertkov O."/>
            <person name="Detter J.C."/>
            <person name="Han C."/>
            <person name="Tapia R."/>
            <person name="Land M."/>
            <person name="Hauser L."/>
            <person name="Chang Y.-J."/>
            <person name="Jeffries C."/>
            <person name="Kyrpides N."/>
            <person name="Ivanova N."/>
            <person name="Mikhailova N."/>
            <person name="Hemme C.L."/>
            <person name="Woyke T."/>
        </authorList>
    </citation>
    <scope>NUCLEOTIDE SEQUENCE [LARGE SCALE GENOMIC DNA]</scope>
    <source>
        <strain evidence="3">ATCC 35296 / DSM 3052 / OCM 3 / 743B</strain>
    </source>
</reference>
<name>D9SRR5_CLOC7</name>
<protein>
    <submittedName>
        <fullName evidence="2">Membrane spanning protein</fullName>
    </submittedName>
</protein>
<dbReference type="PANTHER" id="PTHR37305">
    <property type="entry name" value="INTEGRAL MEMBRANE PROTEIN-RELATED"/>
    <property type="match status" value="1"/>
</dbReference>
<evidence type="ECO:0000313" key="3">
    <source>
        <dbReference type="Proteomes" id="UP000002730"/>
    </source>
</evidence>
<accession>D9SRR5</accession>
<keyword evidence="3" id="KW-1185">Reference proteome</keyword>
<proteinExistence type="predicted"/>
<dbReference type="PANTHER" id="PTHR37305:SF1">
    <property type="entry name" value="MEMBRANE PROTEIN"/>
    <property type="match status" value="1"/>
</dbReference>
<feature type="transmembrane region" description="Helical" evidence="1">
    <location>
        <begin position="58"/>
        <end position="82"/>
    </location>
</feature>
<feature type="transmembrane region" description="Helical" evidence="1">
    <location>
        <begin position="228"/>
        <end position="245"/>
    </location>
</feature>
<keyword evidence="1" id="KW-1133">Transmembrane helix</keyword>
<feature type="transmembrane region" description="Helical" evidence="1">
    <location>
        <begin position="103"/>
        <end position="131"/>
    </location>
</feature>
<keyword evidence="1" id="KW-0812">Transmembrane</keyword>
<dbReference type="AlphaFoldDB" id="D9SRR5"/>
<feature type="transmembrane region" description="Helical" evidence="1">
    <location>
        <begin position="143"/>
        <end position="168"/>
    </location>
</feature>
<dbReference type="EMBL" id="CP002160">
    <property type="protein sequence ID" value="ADL50432.1"/>
    <property type="molecule type" value="Genomic_DNA"/>
</dbReference>
<gene>
    <name evidence="2" type="ordered locus">Clocel_0661</name>
</gene>
<dbReference type="HOGENOM" id="CLU_097912_0_0_9"/>
<dbReference type="eggNOG" id="COG1277">
    <property type="taxonomic scope" value="Bacteria"/>
</dbReference>
<dbReference type="Proteomes" id="UP000002730">
    <property type="component" value="Chromosome"/>
</dbReference>
<dbReference type="Pfam" id="PF12730">
    <property type="entry name" value="ABC2_membrane_4"/>
    <property type="match status" value="1"/>
</dbReference>
<keyword evidence="1" id="KW-0472">Membrane</keyword>
<dbReference type="STRING" id="573061.Clocel_0661"/>
<dbReference type="RefSeq" id="WP_010074788.1">
    <property type="nucleotide sequence ID" value="NC_014393.1"/>
</dbReference>
<dbReference type="OrthoDB" id="1711106at2"/>
<organism evidence="2 3">
    <name type="scientific">Clostridium cellulovorans (strain ATCC 35296 / DSM 3052 / OCM 3 / 743B)</name>
    <dbReference type="NCBI Taxonomy" id="573061"/>
    <lineage>
        <taxon>Bacteria</taxon>
        <taxon>Bacillati</taxon>
        <taxon>Bacillota</taxon>
        <taxon>Clostridia</taxon>
        <taxon>Eubacteriales</taxon>
        <taxon>Clostridiaceae</taxon>
        <taxon>Clostridium</taxon>
    </lineage>
</organism>
<feature type="transmembrane region" description="Helical" evidence="1">
    <location>
        <begin position="175"/>
        <end position="195"/>
    </location>
</feature>
<evidence type="ECO:0000313" key="2">
    <source>
        <dbReference type="EMBL" id="ADL50432.1"/>
    </source>
</evidence>
<sequence length="250" mass="28164">MRGYKNAVINEVEKLYKKKKVIISAILSLISICIGELAVIALREGLGIIGAQSMDFPILVLSILVYTVLPLFTALVAVDSFSGEFSHNTMKILITRPISRFKVFCAKFTAIIIFILSNLLFAMLFSIIAGILFNPSTFSISGLIQVIISYFVTLFPMIVLALLVVFYANMIKSGTAVFFLAIITFIGFKALEIVLTKYSGIFFTSTFGWYKLWIMNIFPAWKILRQGMLLVSYSILLFTGSYYFFDKKEF</sequence>
<evidence type="ECO:0000256" key="1">
    <source>
        <dbReference type="SAM" id="Phobius"/>
    </source>
</evidence>